<comment type="caution">
    <text evidence="7">The sequence shown here is derived from an EMBL/GenBank/DDBJ whole genome shotgun (WGS) entry which is preliminary data.</text>
</comment>
<feature type="region of interest" description="Disordered" evidence="5">
    <location>
        <begin position="586"/>
        <end position="609"/>
    </location>
</feature>
<evidence type="ECO:0000313" key="7">
    <source>
        <dbReference type="EMBL" id="OMP06200.1"/>
    </source>
</evidence>
<dbReference type="Proteomes" id="UP000187203">
    <property type="component" value="Unassembled WGS sequence"/>
</dbReference>
<reference evidence="8" key="1">
    <citation type="submission" date="2013-09" db="EMBL/GenBank/DDBJ databases">
        <title>Corchorus olitorius genome sequencing.</title>
        <authorList>
            <person name="Alam M."/>
            <person name="Haque M.S."/>
            <person name="Islam M.S."/>
            <person name="Emdad E.M."/>
            <person name="Islam M.M."/>
            <person name="Ahmed B."/>
            <person name="Halim A."/>
            <person name="Hossen Q.M.M."/>
            <person name="Hossain M.Z."/>
            <person name="Ahmed R."/>
            <person name="Khan M.M."/>
            <person name="Islam R."/>
            <person name="Rashid M.M."/>
            <person name="Khan S.A."/>
            <person name="Rahman M.S."/>
            <person name="Alam M."/>
            <person name="Yahiya A.S."/>
            <person name="Khan M.S."/>
            <person name="Azam M.S."/>
            <person name="Haque T."/>
            <person name="Lashkar M.Z.H."/>
            <person name="Akhand A.I."/>
            <person name="Morshed G."/>
            <person name="Roy S."/>
            <person name="Uddin K.S."/>
            <person name="Rabeya T."/>
            <person name="Hossain A.S."/>
            <person name="Chowdhury A."/>
            <person name="Snigdha A.R."/>
            <person name="Mortoza M.S."/>
            <person name="Matin S.A."/>
            <person name="Hoque S.M.E."/>
            <person name="Islam M.K."/>
            <person name="Roy D.K."/>
            <person name="Haider R."/>
            <person name="Moosa M.M."/>
            <person name="Elias S.M."/>
            <person name="Hasan A.M."/>
            <person name="Jahan S."/>
            <person name="Shafiuddin M."/>
            <person name="Mahmood N."/>
            <person name="Shommy N.S."/>
        </authorList>
    </citation>
    <scope>NUCLEOTIDE SEQUENCE [LARGE SCALE GENOMIC DNA]</scope>
    <source>
        <strain evidence="8">cv. O-4</strain>
    </source>
</reference>
<organism evidence="7 8">
    <name type="scientific">Corchorus olitorius</name>
    <dbReference type="NCBI Taxonomy" id="93759"/>
    <lineage>
        <taxon>Eukaryota</taxon>
        <taxon>Viridiplantae</taxon>
        <taxon>Streptophyta</taxon>
        <taxon>Embryophyta</taxon>
        <taxon>Tracheophyta</taxon>
        <taxon>Spermatophyta</taxon>
        <taxon>Magnoliopsida</taxon>
        <taxon>eudicotyledons</taxon>
        <taxon>Gunneridae</taxon>
        <taxon>Pentapetalae</taxon>
        <taxon>rosids</taxon>
        <taxon>malvids</taxon>
        <taxon>Malvales</taxon>
        <taxon>Malvaceae</taxon>
        <taxon>Grewioideae</taxon>
        <taxon>Apeibeae</taxon>
        <taxon>Corchorus</taxon>
    </lineage>
</organism>
<evidence type="ECO:0000313" key="8">
    <source>
        <dbReference type="Proteomes" id="UP000187203"/>
    </source>
</evidence>
<accession>A0A1R3KGK4</accession>
<keyword evidence="8" id="KW-1185">Reference proteome</keyword>
<name>A0A1R3KGK4_9ROSI</name>
<keyword evidence="1" id="KW-0479">Metal-binding</keyword>
<dbReference type="InterPro" id="IPR004332">
    <property type="entry name" value="Transposase_MuDR"/>
</dbReference>
<dbReference type="SMART" id="SM00575">
    <property type="entry name" value="ZnF_PMZ"/>
    <property type="match status" value="1"/>
</dbReference>
<evidence type="ECO:0000256" key="2">
    <source>
        <dbReference type="ARBA" id="ARBA00022771"/>
    </source>
</evidence>
<evidence type="ECO:0000256" key="4">
    <source>
        <dbReference type="PROSITE-ProRule" id="PRU00325"/>
    </source>
</evidence>
<keyword evidence="2 4" id="KW-0863">Zinc-finger</keyword>
<evidence type="ECO:0000256" key="1">
    <source>
        <dbReference type="ARBA" id="ARBA00022723"/>
    </source>
</evidence>
<evidence type="ECO:0000256" key="3">
    <source>
        <dbReference type="ARBA" id="ARBA00022833"/>
    </source>
</evidence>
<dbReference type="Pfam" id="PF03108">
    <property type="entry name" value="DBD_Tnp_Mut"/>
    <property type="match status" value="1"/>
</dbReference>
<sequence>MVKNELAIGQSQDFSLRQNQYVAIGHNADYVLGHNHDLLRSEQIRDYNLAHNHVLGSGNTLDHEVASCETHSNNLALQHDDLHNFEENGLDMDQMNYPDAEEDQHADVKEHDDQFRVAAQNHEFGLCDNSELTLVENQENLISEMEQNQEMSIVPASDIYSQQQELVVAAPVLQYRPLAPVPNHQLTVGQEFPDVHSCRRALRDAAIANRFEMQTVKSDKTRFTAKCASEGCPWRIHAAKQPGVPTFTIRTIHDEHTCGGITHLGHSQASVQWVADAVAERLKEDPQCRPKDILEEIHRVHGITLSYKQAWRGKERIMAAKGVVEAVEANFPTAFHGFCMRHLIDNFQKEFNSTMLITLFWDAATALTGLDFEKKIFEIQELSPEAANWIRNIPNQFWATAYFEGTRLGHLTANIVECLNSWISEASGLPIIQMMECIRRQLMTCFNERRETSMQWTGILVPAAQSLVSGAIELGYTYQVFKSDEALFEVQTETEGAFVVDIRARNCYCRGWQLRGLPCAHAAVALNSCGQNAYRFAEGCFTVASYRKAYSQTIHPVPDKALWKELSEQYPNEGDIDNKDTEVVIKPPKSLQPPGKPRKRRAPADKGGRVKRVVHCSRCNQTGHFRSTCTAPI</sequence>
<dbReference type="STRING" id="93759.A0A1R3KGK4"/>
<evidence type="ECO:0000259" key="6">
    <source>
        <dbReference type="PROSITE" id="PS50966"/>
    </source>
</evidence>
<proteinExistence type="predicted"/>
<dbReference type="InterPro" id="IPR006564">
    <property type="entry name" value="Znf_PMZ"/>
</dbReference>
<evidence type="ECO:0000256" key="5">
    <source>
        <dbReference type="SAM" id="MobiDB-lite"/>
    </source>
</evidence>
<dbReference type="EMBL" id="AWUE01013692">
    <property type="protein sequence ID" value="OMP06200.1"/>
    <property type="molecule type" value="Genomic_DNA"/>
</dbReference>
<dbReference type="Pfam" id="PF04434">
    <property type="entry name" value="SWIM"/>
    <property type="match status" value="1"/>
</dbReference>
<dbReference type="OrthoDB" id="1904319at2759"/>
<protein>
    <submittedName>
        <fullName evidence="7">Transposase, MuDR, plant</fullName>
    </submittedName>
</protein>
<dbReference type="PANTHER" id="PTHR31973">
    <property type="entry name" value="POLYPROTEIN, PUTATIVE-RELATED"/>
    <property type="match status" value="1"/>
</dbReference>
<feature type="domain" description="SWIM-type" evidence="6">
    <location>
        <begin position="498"/>
        <end position="530"/>
    </location>
</feature>
<dbReference type="PROSITE" id="PS50966">
    <property type="entry name" value="ZF_SWIM"/>
    <property type="match status" value="1"/>
</dbReference>
<dbReference type="GO" id="GO:0008270">
    <property type="term" value="F:zinc ion binding"/>
    <property type="evidence" value="ECO:0007669"/>
    <property type="project" value="UniProtKB-KW"/>
</dbReference>
<dbReference type="AlphaFoldDB" id="A0A1R3KGK4"/>
<keyword evidence="3" id="KW-0862">Zinc</keyword>
<dbReference type="PANTHER" id="PTHR31973:SF186">
    <property type="entry name" value="MUDR FAMILY TRANSPOSASE"/>
    <property type="match status" value="1"/>
</dbReference>
<gene>
    <name evidence="7" type="ORF">COLO4_08273</name>
</gene>
<dbReference type="InterPro" id="IPR007527">
    <property type="entry name" value="Znf_SWIM"/>
</dbReference>